<dbReference type="AlphaFoldDB" id="A0AA36GN70"/>
<accession>A0AA36GN70</accession>
<protein>
    <recommendedName>
        <fullName evidence="3">MnmE helical domain-containing protein</fullName>
    </recommendedName>
</protein>
<dbReference type="Gene3D" id="1.20.120.430">
    <property type="entry name" value="tRNA modification GTPase MnmE domain 2"/>
    <property type="match status" value="1"/>
</dbReference>
<keyword evidence="2" id="KW-1185">Reference proteome</keyword>
<dbReference type="Proteomes" id="UP001176961">
    <property type="component" value="Unassembled WGS sequence"/>
</dbReference>
<dbReference type="SUPFAM" id="SSF116878">
    <property type="entry name" value="TrmE connector domain"/>
    <property type="match status" value="1"/>
</dbReference>
<evidence type="ECO:0008006" key="3">
    <source>
        <dbReference type="Google" id="ProtNLM"/>
    </source>
</evidence>
<dbReference type="EMBL" id="CATQJL010000112">
    <property type="protein sequence ID" value="CAJ0595148.1"/>
    <property type="molecule type" value="Genomic_DNA"/>
</dbReference>
<proteinExistence type="predicted"/>
<dbReference type="InterPro" id="IPR027368">
    <property type="entry name" value="MnmE_dom2"/>
</dbReference>
<dbReference type="Gene3D" id="3.40.50.300">
    <property type="entry name" value="P-loop containing nucleotide triphosphate hydrolases"/>
    <property type="match status" value="1"/>
</dbReference>
<organism evidence="1 2">
    <name type="scientific">Cylicocyclus nassatus</name>
    <name type="common">Nematode worm</name>
    <dbReference type="NCBI Taxonomy" id="53992"/>
    <lineage>
        <taxon>Eukaryota</taxon>
        <taxon>Metazoa</taxon>
        <taxon>Ecdysozoa</taxon>
        <taxon>Nematoda</taxon>
        <taxon>Chromadorea</taxon>
        <taxon>Rhabditida</taxon>
        <taxon>Rhabditina</taxon>
        <taxon>Rhabditomorpha</taxon>
        <taxon>Strongyloidea</taxon>
        <taxon>Strongylidae</taxon>
        <taxon>Cylicocyclus</taxon>
    </lineage>
</organism>
<reference evidence="1" key="1">
    <citation type="submission" date="2023-07" db="EMBL/GenBank/DDBJ databases">
        <authorList>
            <consortium name="CYATHOMIX"/>
        </authorList>
    </citation>
    <scope>NUCLEOTIDE SEQUENCE</scope>
    <source>
        <strain evidence="1">N/A</strain>
    </source>
</reference>
<comment type="caution">
    <text evidence="1">The sequence shown here is derived from an EMBL/GenBank/DDBJ whole genome shotgun (WGS) entry which is preliminary data.</text>
</comment>
<evidence type="ECO:0000313" key="1">
    <source>
        <dbReference type="EMBL" id="CAJ0595148.1"/>
    </source>
</evidence>
<name>A0AA36GN70_CYLNA</name>
<sequence>MPEKLTRKQGLFSRSSRYASTDSSLPVILVRNKANLAGTAGSSVLKPNSRLDIVDSVSTCALSTKGVRPLMDSLKQVVENLCPDDGGPCLTDTELLSEAREELENAAAVHDAALLCDHRERALDIFRQMAGSTVSEEILDKLFSQFCVGK</sequence>
<evidence type="ECO:0000313" key="2">
    <source>
        <dbReference type="Proteomes" id="UP001176961"/>
    </source>
</evidence>
<dbReference type="InterPro" id="IPR027417">
    <property type="entry name" value="P-loop_NTPase"/>
</dbReference>
<gene>
    <name evidence="1" type="ORF">CYNAS_LOCUS7131</name>
</gene>